<accession>A0A4C1USG6</accession>
<gene>
    <name evidence="1" type="ORF">EVAR_22023_1</name>
</gene>
<keyword evidence="2" id="KW-1185">Reference proteome</keyword>
<organism evidence="1 2">
    <name type="scientific">Eumeta variegata</name>
    <name type="common">Bagworm moth</name>
    <name type="synonym">Eumeta japonica</name>
    <dbReference type="NCBI Taxonomy" id="151549"/>
    <lineage>
        <taxon>Eukaryota</taxon>
        <taxon>Metazoa</taxon>
        <taxon>Ecdysozoa</taxon>
        <taxon>Arthropoda</taxon>
        <taxon>Hexapoda</taxon>
        <taxon>Insecta</taxon>
        <taxon>Pterygota</taxon>
        <taxon>Neoptera</taxon>
        <taxon>Endopterygota</taxon>
        <taxon>Lepidoptera</taxon>
        <taxon>Glossata</taxon>
        <taxon>Ditrysia</taxon>
        <taxon>Tineoidea</taxon>
        <taxon>Psychidae</taxon>
        <taxon>Oiketicinae</taxon>
        <taxon>Eumeta</taxon>
    </lineage>
</organism>
<dbReference type="Proteomes" id="UP000299102">
    <property type="component" value="Unassembled WGS sequence"/>
</dbReference>
<dbReference type="EMBL" id="BGZK01000220">
    <property type="protein sequence ID" value="GBP29411.1"/>
    <property type="molecule type" value="Genomic_DNA"/>
</dbReference>
<evidence type="ECO:0000313" key="1">
    <source>
        <dbReference type="EMBL" id="GBP29411.1"/>
    </source>
</evidence>
<evidence type="ECO:0000313" key="2">
    <source>
        <dbReference type="Proteomes" id="UP000299102"/>
    </source>
</evidence>
<dbReference type="AlphaFoldDB" id="A0A4C1USG6"/>
<comment type="caution">
    <text evidence="1">The sequence shown here is derived from an EMBL/GenBank/DDBJ whole genome shotgun (WGS) entry which is preliminary data.</text>
</comment>
<proteinExistence type="predicted"/>
<sequence>MPRGGTKFKSGPVCNQPYLSIVPRSLACSAQAERDNESCFSLYYEVVFGRRHKRTSLTQIVSQITANTFKLVKPVTNSGREWNFFVKGQPKLQASFLYLRPARRQVASLSRRRSWQLI</sequence>
<name>A0A4C1USG6_EUMVA</name>
<protein>
    <submittedName>
        <fullName evidence="1">Uncharacterized protein</fullName>
    </submittedName>
</protein>
<reference evidence="1 2" key="1">
    <citation type="journal article" date="2019" name="Commun. Biol.">
        <title>The bagworm genome reveals a unique fibroin gene that provides high tensile strength.</title>
        <authorList>
            <person name="Kono N."/>
            <person name="Nakamura H."/>
            <person name="Ohtoshi R."/>
            <person name="Tomita M."/>
            <person name="Numata K."/>
            <person name="Arakawa K."/>
        </authorList>
    </citation>
    <scope>NUCLEOTIDE SEQUENCE [LARGE SCALE GENOMIC DNA]</scope>
</reference>